<evidence type="ECO:0000256" key="4">
    <source>
        <dbReference type="RuleBase" id="RU003719"/>
    </source>
</evidence>
<feature type="domain" description="D-isomer specific 2-hydroxyacid dehydrogenase NAD-binding" evidence="6">
    <location>
        <begin position="124"/>
        <end position="301"/>
    </location>
</feature>
<dbReference type="GO" id="GO:0008873">
    <property type="term" value="F:gluconate 2-dehydrogenase activity"/>
    <property type="evidence" value="ECO:0007669"/>
    <property type="project" value="UniProtKB-EC"/>
</dbReference>
<name>A0ABX8EMP5_9ACTN</name>
<dbReference type="InterPro" id="IPR006139">
    <property type="entry name" value="D-isomer_2_OHA_DH_cat_dom"/>
</dbReference>
<dbReference type="EC" id="1.1.1.215" evidence="7"/>
<dbReference type="InterPro" id="IPR006140">
    <property type="entry name" value="D-isomer_DH_NAD-bd"/>
</dbReference>
<dbReference type="Pfam" id="PF02826">
    <property type="entry name" value="2-Hacid_dh_C"/>
    <property type="match status" value="1"/>
</dbReference>
<dbReference type="PANTHER" id="PTHR10996:SF178">
    <property type="entry name" value="2-HYDROXYACID DEHYDROGENASE YGL185C-RELATED"/>
    <property type="match status" value="1"/>
</dbReference>
<evidence type="ECO:0000313" key="7">
    <source>
        <dbReference type="EMBL" id="QVT81795.1"/>
    </source>
</evidence>
<dbReference type="InterPro" id="IPR050223">
    <property type="entry name" value="D-isomer_2-hydroxyacid_DH"/>
</dbReference>
<evidence type="ECO:0000256" key="3">
    <source>
        <dbReference type="ARBA" id="ARBA00023027"/>
    </source>
</evidence>
<proteinExistence type="inferred from homology"/>
<feature type="domain" description="D-isomer specific 2-hydroxyacid dehydrogenase catalytic" evidence="5">
    <location>
        <begin position="60"/>
        <end position="328"/>
    </location>
</feature>
<accession>A0ABX8EMP5</accession>
<gene>
    <name evidence="7" type="ORF">ENKNEFLB_04212</name>
</gene>
<evidence type="ECO:0000259" key="5">
    <source>
        <dbReference type="Pfam" id="PF00389"/>
    </source>
</evidence>
<keyword evidence="8" id="KW-1185">Reference proteome</keyword>
<comment type="similarity">
    <text evidence="1 4">Belongs to the D-isomer specific 2-hydroxyacid dehydrogenase family.</text>
</comment>
<dbReference type="EMBL" id="CP075371">
    <property type="protein sequence ID" value="QVT81795.1"/>
    <property type="molecule type" value="Genomic_DNA"/>
</dbReference>
<organism evidence="7 8">
    <name type="scientific">Nocardioides aquaticus</name>
    <dbReference type="NCBI Taxonomy" id="160826"/>
    <lineage>
        <taxon>Bacteria</taxon>
        <taxon>Bacillati</taxon>
        <taxon>Actinomycetota</taxon>
        <taxon>Actinomycetes</taxon>
        <taxon>Propionibacteriales</taxon>
        <taxon>Nocardioidaceae</taxon>
        <taxon>Nocardioides</taxon>
    </lineage>
</organism>
<sequence length="333" mass="34097">MPGRHWTMPVGAAYGPAVTQSPAVVTVGPLMPDLVTALEERYAACPLEALDPTGDGSGAGVRVAVTTGRTGVRADTLDRLPDLGAVVHFGVGHDRTDLEALAARGVVASTTPDVLTDCVADTAVGLVIDVMRRLSAADRFVRRGEWARPGGGSYAFPLTRKVSGARVGILGLGRIGKAVAVRLEAFGCAVSYTGSGAQSGVDLPYVADLAELAREVDVLVLTCALTDRTRGAVDATVLDALGPDGFLVNVARGAVVDEAAMVAALEGGRLGGAGLDVFADEPQVPAALLERDDVVLLPHLASGTVETRAAMRDLVLANVASFLDDGTLVTPLG</sequence>
<evidence type="ECO:0000256" key="2">
    <source>
        <dbReference type="ARBA" id="ARBA00023002"/>
    </source>
</evidence>
<dbReference type="PANTHER" id="PTHR10996">
    <property type="entry name" value="2-HYDROXYACID DEHYDROGENASE-RELATED"/>
    <property type="match status" value="1"/>
</dbReference>
<dbReference type="Pfam" id="PF00389">
    <property type="entry name" value="2-Hacid_dh"/>
    <property type="match status" value="1"/>
</dbReference>
<protein>
    <submittedName>
        <fullName evidence="7">2-ketogluconate reductase</fullName>
        <ecNumber evidence="7">1.1.1.215</ecNumber>
    </submittedName>
</protein>
<keyword evidence="3" id="KW-0520">NAD</keyword>
<dbReference type="Proteomes" id="UP000679307">
    <property type="component" value="Chromosome"/>
</dbReference>
<evidence type="ECO:0000256" key="1">
    <source>
        <dbReference type="ARBA" id="ARBA00005854"/>
    </source>
</evidence>
<evidence type="ECO:0000259" key="6">
    <source>
        <dbReference type="Pfam" id="PF02826"/>
    </source>
</evidence>
<reference evidence="7 8" key="1">
    <citation type="submission" date="2021-05" db="EMBL/GenBank/DDBJ databases">
        <title>Complete genome of Nocardioides aquaticus KCTC 9944T isolated from meromictic and hypersaline Ekho Lake, Antarctica.</title>
        <authorList>
            <person name="Hwang K."/>
            <person name="Kim K.M."/>
            <person name="Choe H."/>
        </authorList>
    </citation>
    <scope>NUCLEOTIDE SEQUENCE [LARGE SCALE GENOMIC DNA]</scope>
    <source>
        <strain evidence="7 8">KCTC 9944</strain>
    </source>
</reference>
<evidence type="ECO:0000313" key="8">
    <source>
        <dbReference type="Proteomes" id="UP000679307"/>
    </source>
</evidence>
<dbReference type="CDD" id="cd12156">
    <property type="entry name" value="HPPR"/>
    <property type="match status" value="1"/>
</dbReference>
<keyword evidence="2 4" id="KW-0560">Oxidoreductase</keyword>